<dbReference type="InterPro" id="IPR036890">
    <property type="entry name" value="HATPase_C_sf"/>
</dbReference>
<name>A0A7C2XMU4_9BACT</name>
<dbReference type="PANTHER" id="PTHR43065">
    <property type="entry name" value="SENSOR HISTIDINE KINASE"/>
    <property type="match status" value="1"/>
</dbReference>
<dbReference type="SMART" id="SM00388">
    <property type="entry name" value="HisKA"/>
    <property type="match status" value="1"/>
</dbReference>
<dbReference type="Gene3D" id="1.10.287.130">
    <property type="match status" value="1"/>
</dbReference>
<dbReference type="SUPFAM" id="SSF55785">
    <property type="entry name" value="PYP-like sensor domain (PAS domain)"/>
    <property type="match status" value="1"/>
</dbReference>
<comment type="caution">
    <text evidence="8">The sequence shown here is derived from an EMBL/GenBank/DDBJ whole genome shotgun (WGS) entry which is preliminary data.</text>
</comment>
<dbReference type="EMBL" id="DSDS01000130">
    <property type="protein sequence ID" value="HET98152.1"/>
    <property type="molecule type" value="Genomic_DNA"/>
</dbReference>
<dbReference type="SUPFAM" id="SSF53850">
    <property type="entry name" value="Periplasmic binding protein-like II"/>
    <property type="match status" value="2"/>
</dbReference>
<dbReference type="SMART" id="SM00448">
    <property type="entry name" value="REC"/>
    <property type="match status" value="1"/>
</dbReference>
<dbReference type="SMART" id="SM00062">
    <property type="entry name" value="PBPb"/>
    <property type="match status" value="2"/>
</dbReference>
<dbReference type="CDD" id="cd00082">
    <property type="entry name" value="HisKA"/>
    <property type="match status" value="1"/>
</dbReference>
<comment type="catalytic activity">
    <reaction evidence="1">
        <text>ATP + protein L-histidine = ADP + protein N-phospho-L-histidine.</text>
        <dbReference type="EC" id="2.7.13.3"/>
    </reaction>
</comment>
<accession>A0A7C2XMU4</accession>
<evidence type="ECO:0000313" key="8">
    <source>
        <dbReference type="EMBL" id="HET98152.1"/>
    </source>
</evidence>
<dbReference type="Gene3D" id="3.30.450.20">
    <property type="entry name" value="PAS domain"/>
    <property type="match status" value="1"/>
</dbReference>
<evidence type="ECO:0000256" key="3">
    <source>
        <dbReference type="ARBA" id="ARBA00022553"/>
    </source>
</evidence>
<dbReference type="InterPro" id="IPR005467">
    <property type="entry name" value="His_kinase_dom"/>
</dbReference>
<dbReference type="InterPro" id="IPR003594">
    <property type="entry name" value="HATPase_dom"/>
</dbReference>
<dbReference type="Gene3D" id="3.30.565.10">
    <property type="entry name" value="Histidine kinase-like ATPase, C-terminal domain"/>
    <property type="match status" value="1"/>
</dbReference>
<dbReference type="InterPro" id="IPR011006">
    <property type="entry name" value="CheY-like_superfamily"/>
</dbReference>
<dbReference type="InterPro" id="IPR003661">
    <property type="entry name" value="HisK_dim/P_dom"/>
</dbReference>
<feature type="transmembrane region" description="Helical" evidence="5">
    <location>
        <begin position="483"/>
        <end position="503"/>
    </location>
</feature>
<dbReference type="Pfam" id="PF00497">
    <property type="entry name" value="SBP_bac_3"/>
    <property type="match status" value="2"/>
</dbReference>
<dbReference type="EC" id="2.7.13.3" evidence="2"/>
<dbReference type="Gene3D" id="3.40.190.10">
    <property type="entry name" value="Periplasmic binding protein-like II"/>
    <property type="match status" value="4"/>
</dbReference>
<evidence type="ECO:0000256" key="5">
    <source>
        <dbReference type="SAM" id="Phobius"/>
    </source>
</evidence>
<dbReference type="Proteomes" id="UP000885986">
    <property type="component" value="Unassembled WGS sequence"/>
</dbReference>
<dbReference type="InterPro" id="IPR036097">
    <property type="entry name" value="HisK_dim/P_sf"/>
</dbReference>
<dbReference type="AlphaFoldDB" id="A0A7C2XMU4"/>
<protein>
    <recommendedName>
        <fullName evidence="2">histidine kinase</fullName>
        <ecNumber evidence="2">2.7.13.3</ecNumber>
    </recommendedName>
</protein>
<evidence type="ECO:0000259" key="6">
    <source>
        <dbReference type="PROSITE" id="PS50109"/>
    </source>
</evidence>
<reference evidence="8" key="1">
    <citation type="journal article" date="2020" name="mSystems">
        <title>Genome- and Community-Level Interaction Insights into Carbon Utilization and Element Cycling Functions of Hydrothermarchaeota in Hydrothermal Sediment.</title>
        <authorList>
            <person name="Zhou Z."/>
            <person name="Liu Y."/>
            <person name="Xu W."/>
            <person name="Pan J."/>
            <person name="Luo Z.H."/>
            <person name="Li M."/>
        </authorList>
    </citation>
    <scope>NUCLEOTIDE SEQUENCE [LARGE SCALE GENOMIC DNA]</scope>
    <source>
        <strain evidence="8">SpSt-1224</strain>
    </source>
</reference>
<dbReference type="InterPro" id="IPR035965">
    <property type="entry name" value="PAS-like_dom_sf"/>
</dbReference>
<evidence type="ECO:0000256" key="4">
    <source>
        <dbReference type="PROSITE-ProRule" id="PRU00169"/>
    </source>
</evidence>
<feature type="domain" description="Histidine kinase" evidence="6">
    <location>
        <begin position="667"/>
        <end position="890"/>
    </location>
</feature>
<feature type="modified residue" description="4-aspartylphosphate" evidence="4">
    <location>
        <position position="962"/>
    </location>
</feature>
<evidence type="ECO:0000256" key="1">
    <source>
        <dbReference type="ARBA" id="ARBA00000085"/>
    </source>
</evidence>
<dbReference type="SUPFAM" id="SSF47384">
    <property type="entry name" value="Homodimeric domain of signal transducing histidine kinase"/>
    <property type="match status" value="1"/>
</dbReference>
<gene>
    <name evidence="8" type="ORF">ENN98_05605</name>
</gene>
<dbReference type="SMART" id="SM00387">
    <property type="entry name" value="HATPase_c"/>
    <property type="match status" value="1"/>
</dbReference>
<dbReference type="Pfam" id="PF00072">
    <property type="entry name" value="Response_reg"/>
    <property type="match status" value="1"/>
</dbReference>
<evidence type="ECO:0000256" key="2">
    <source>
        <dbReference type="ARBA" id="ARBA00012438"/>
    </source>
</evidence>
<keyword evidence="5" id="KW-1133">Transmembrane helix</keyword>
<feature type="domain" description="Response regulatory" evidence="7">
    <location>
        <begin position="911"/>
        <end position="1027"/>
    </location>
</feature>
<organism evidence="8">
    <name type="scientific">Desulfurivibrio alkaliphilus</name>
    <dbReference type="NCBI Taxonomy" id="427923"/>
    <lineage>
        <taxon>Bacteria</taxon>
        <taxon>Pseudomonadati</taxon>
        <taxon>Thermodesulfobacteriota</taxon>
        <taxon>Desulfobulbia</taxon>
        <taxon>Desulfobulbales</taxon>
        <taxon>Desulfobulbaceae</taxon>
        <taxon>Desulfurivibrio</taxon>
    </lineage>
</organism>
<dbReference type="GO" id="GO:0000155">
    <property type="term" value="F:phosphorelay sensor kinase activity"/>
    <property type="evidence" value="ECO:0007669"/>
    <property type="project" value="InterPro"/>
</dbReference>
<proteinExistence type="predicted"/>
<sequence length="1035" mass="114993">MVTILAWTLISPGSVMAREPTRSATETDYPPFCVVDGEGRASGFSVELLRAALTAMDREVSFRVGPWSEVRGWLARGEVQALPLVGRTPEREDIFDFTFPYMSLHGAIVVREGTQGIGSLDDLRGKQVAVMKGDNAEEFLRREERGITIHTTLSFEEALRELADGRHDAVVTQRLVALRLIQEGGLANLRVINRPLEEFRQDFGFAVKKGDHATLALLNEGLALVIADGTFRALHAKWFAALELPSHRPLVIGGDHSYPPFEYLDEQGLPAGYNVDLTRAIAREMGLNVEIRLGPWGEIRRALATGEIDALQGMFYSHERNRSFDFTQPHLIKEGVAVVRRGEGAPPVNLAELVGKRIVVQTGDIMHDFALENGLGQWLTAVDGPEQALRELALGRHDCALVSRLSAHYWISEQGWNNLLVGHQPLLSSGYCYAVAKGNQALLAQLSEGLKVLADTGEYRRIHQQWMGVYEDSEFTSGEITRYVAMVAGPLLLLILIFFLWSWSLRKRVAERTAELRESESFVRMVMDHLPVGISVNSVDPTVKFSYMNDNFPRFYRTTREALISGDFWESVYEDPRFREEIRQRVLADCASGDPERMHWDEVPITRRGRETSYITARNVPIPGKGLMASMVWDVTERVRAAGEREKLQEQLLQARKMESVGQLAGGVAHDFNNMLSVIMGYTEMAIAEMDPDDRLCGDLHEIRNAAERSANITRQLLAFARRQIIAPEVLDLNERVGSTLKMLRRLIGEDIELAWLPGAGVWPIKIDPSQLDQLLANLCVNARDAIAGVGKITIESQNVTFDEAYCAHHQEAVLGDFTLLMVSDDGRGMERSVREHIFEPFFSTKGVGEGTGLGLATVYGIVKQNEGFINVYSEPGKGTTFKICLPRHPGDADELAVEDSRESPRAQGETVLLVEDERAILRMGQKMLEKLGYRVLAAGSPREALALVGGHSGGIELLITDVVMPGMNGRELAEKLLGRYPNLKVLYMSGYTANVIAHRGVLDEGVHFIPKPFAEQELAVKVRLVLDSGRSGVA</sequence>
<dbReference type="SUPFAM" id="SSF52172">
    <property type="entry name" value="CheY-like"/>
    <property type="match status" value="1"/>
</dbReference>
<dbReference type="InterPro" id="IPR001789">
    <property type="entry name" value="Sig_transdc_resp-reg_receiver"/>
</dbReference>
<dbReference type="PANTHER" id="PTHR43065:SF42">
    <property type="entry name" value="TWO-COMPONENT SENSOR PPRA"/>
    <property type="match status" value="1"/>
</dbReference>
<dbReference type="CDD" id="cd13704">
    <property type="entry name" value="PBP2_HisK"/>
    <property type="match status" value="2"/>
</dbReference>
<keyword evidence="5" id="KW-0812">Transmembrane</keyword>
<dbReference type="Pfam" id="PF02518">
    <property type="entry name" value="HATPase_c"/>
    <property type="match status" value="1"/>
</dbReference>
<keyword evidence="3 4" id="KW-0597">Phosphoprotein</keyword>
<dbReference type="PROSITE" id="PS50109">
    <property type="entry name" value="HIS_KIN"/>
    <property type="match status" value="1"/>
</dbReference>
<dbReference type="PRINTS" id="PR00344">
    <property type="entry name" value="BCTRLSENSOR"/>
</dbReference>
<dbReference type="InterPro" id="IPR004358">
    <property type="entry name" value="Sig_transdc_His_kin-like_C"/>
</dbReference>
<dbReference type="Pfam" id="PF00512">
    <property type="entry name" value="HisKA"/>
    <property type="match status" value="1"/>
</dbReference>
<dbReference type="SUPFAM" id="SSF55874">
    <property type="entry name" value="ATPase domain of HSP90 chaperone/DNA topoisomerase II/histidine kinase"/>
    <property type="match status" value="1"/>
</dbReference>
<dbReference type="InterPro" id="IPR001638">
    <property type="entry name" value="Solute-binding_3/MltF_N"/>
</dbReference>
<evidence type="ECO:0000259" key="7">
    <source>
        <dbReference type="PROSITE" id="PS50110"/>
    </source>
</evidence>
<keyword evidence="5" id="KW-0472">Membrane</keyword>
<dbReference type="Gene3D" id="3.40.50.2300">
    <property type="match status" value="1"/>
</dbReference>
<dbReference type="PROSITE" id="PS50110">
    <property type="entry name" value="RESPONSE_REGULATORY"/>
    <property type="match status" value="1"/>
</dbReference>